<organism evidence="2 3">
    <name type="scientific">[Mycobacterium] burgundiense</name>
    <dbReference type="NCBI Taxonomy" id="3064286"/>
    <lineage>
        <taxon>Bacteria</taxon>
        <taxon>Bacillati</taxon>
        <taxon>Actinomycetota</taxon>
        <taxon>Actinomycetes</taxon>
        <taxon>Mycobacteriales</taxon>
        <taxon>Mycobacteriaceae</taxon>
        <taxon>Mycolicibacterium</taxon>
    </lineage>
</organism>
<feature type="transmembrane region" description="Helical" evidence="1">
    <location>
        <begin position="155"/>
        <end position="173"/>
    </location>
</feature>
<accession>A0ABM9M6T4</accession>
<evidence type="ECO:0000313" key="2">
    <source>
        <dbReference type="EMBL" id="CAJ1510868.1"/>
    </source>
</evidence>
<feature type="transmembrane region" description="Helical" evidence="1">
    <location>
        <begin position="193"/>
        <end position="219"/>
    </location>
</feature>
<protein>
    <submittedName>
        <fullName evidence="2">GAP family protein</fullName>
    </submittedName>
</protein>
<name>A0ABM9M6T4_9MYCO</name>
<proteinExistence type="predicted"/>
<dbReference type="InterPro" id="IPR021315">
    <property type="entry name" value="Gap/Sap"/>
</dbReference>
<keyword evidence="1" id="KW-0472">Membrane</keyword>
<evidence type="ECO:0000256" key="1">
    <source>
        <dbReference type="SAM" id="Phobius"/>
    </source>
</evidence>
<dbReference type="Proteomes" id="UP001190465">
    <property type="component" value="Chromosome"/>
</dbReference>
<feature type="transmembrane region" description="Helical" evidence="1">
    <location>
        <begin position="38"/>
        <end position="60"/>
    </location>
</feature>
<reference evidence="2 3" key="1">
    <citation type="submission" date="2023-08" db="EMBL/GenBank/DDBJ databases">
        <authorList>
            <person name="Folkvardsen B D."/>
            <person name="Norman A."/>
        </authorList>
    </citation>
    <scope>NUCLEOTIDE SEQUENCE [LARGE SCALE GENOMIC DNA]</scope>
    <source>
        <strain evidence="2 3">Mu0053</strain>
    </source>
</reference>
<dbReference type="RefSeq" id="WP_308480092.1">
    <property type="nucleotide sequence ID" value="NZ_OY726397.1"/>
</dbReference>
<keyword evidence="1" id="KW-1133">Transmembrane helix</keyword>
<feature type="transmembrane region" description="Helical" evidence="1">
    <location>
        <begin position="6"/>
        <end position="26"/>
    </location>
</feature>
<feature type="transmembrane region" description="Helical" evidence="1">
    <location>
        <begin position="80"/>
        <end position="99"/>
    </location>
</feature>
<sequence>MWSDVLGLALLAALNPMLLAFILLVLSRPRPVQNLLAFWVGCLIVNVPLWLGALLALHLIPSFESFARDMVTPDPNSGVQPLQLGTGAFCLLIATLIAAHMMRRRVRQPVPVGAGGPTSDLILDPTPPRPPGRIRSTFAPLESTIRRLFARAKEAWESGTVWVSLLFGLGYIAPPPLILLVDTIIVGSGVPIGTQILAVFAFIFVMLAVLEIALLSYAVTPGRTQAVLEPLHGWAQAHRMQILLALFVLVGVWQMITGLGAI</sequence>
<evidence type="ECO:0000313" key="3">
    <source>
        <dbReference type="Proteomes" id="UP001190465"/>
    </source>
</evidence>
<keyword evidence="1" id="KW-0812">Transmembrane</keyword>
<gene>
    <name evidence="2" type="ORF">MU0053_004826</name>
</gene>
<keyword evidence="3" id="KW-1185">Reference proteome</keyword>
<feature type="transmembrane region" description="Helical" evidence="1">
    <location>
        <begin position="240"/>
        <end position="261"/>
    </location>
</feature>
<dbReference type="Pfam" id="PF11139">
    <property type="entry name" value="SfLAP"/>
    <property type="match status" value="1"/>
</dbReference>
<dbReference type="EMBL" id="OY726397">
    <property type="protein sequence ID" value="CAJ1510868.1"/>
    <property type="molecule type" value="Genomic_DNA"/>
</dbReference>